<dbReference type="RefSeq" id="XP_066914355.1">
    <property type="nucleotide sequence ID" value="XM_067058254.1"/>
</dbReference>
<keyword evidence="11" id="KW-1185">Reference proteome</keyword>
<evidence type="ECO:0000313" key="11">
    <source>
        <dbReference type="Proteomes" id="UP000594262"/>
    </source>
</evidence>
<feature type="transmembrane region" description="Helical" evidence="8">
    <location>
        <begin position="363"/>
        <end position="384"/>
    </location>
</feature>
<dbReference type="SUPFAM" id="SSF103473">
    <property type="entry name" value="MFS general substrate transporter"/>
    <property type="match status" value="1"/>
</dbReference>
<feature type="transmembrane region" description="Helical" evidence="8">
    <location>
        <begin position="80"/>
        <end position="101"/>
    </location>
</feature>
<dbReference type="AlphaFoldDB" id="A0A7M5TTM8"/>
<evidence type="ECO:0000313" key="10">
    <source>
        <dbReference type="EnsemblMetazoa" id="CLYHEMP001719.1"/>
    </source>
</evidence>
<reference evidence="10" key="1">
    <citation type="submission" date="2021-01" db="UniProtKB">
        <authorList>
            <consortium name="EnsemblMetazoa"/>
        </authorList>
    </citation>
    <scope>IDENTIFICATION</scope>
</reference>
<sequence>MTKCCCQVQQRYVFIIFAHFGFFLIYASRMNLSVVLVAMVNSTYAHVKPSNDPECRRIAGNNTIPHNNGRFNWDQSQQGVILSSFFYGYILTQIFGGWVSLRYGGRKVFGWSLMATSILTLLTPVASRISYFCLVTVRVLEGIVQGGLFSALNQLVSQWVPQSQVTSFFVVVYAGLQSGSVVALSTSGYLADSSYGWPSSFYLYGGLSFIMSVLWFIFVYDSPSQHPFISDEERTYIQKHVKKVSESNKNVKIPWRSMLTSMPVWAIIVGCFSDSWVFTMALGLPAYFEQVLDFKIENDGLLSALPYLGSCVVYLAIGFISDYIRKHHLSTTYTRKLIACFVYFPTAACLIAVNYTGCDNTSLSVALMVMSLCFLALNQGAVTVNQMDISPRYCSILVGMTNTSASLAGCLSPWVIGYFTNGNPTREQYRKVFFCAASVATAGGLFCIIFMSGKVQSWNDMNEEKEGESPSGNTACGKSINVSDECDGYDETEHLVRS</sequence>
<feature type="transmembrane region" description="Helical" evidence="8">
    <location>
        <begin position="337"/>
        <end position="357"/>
    </location>
</feature>
<accession>A0A7M5TTM8</accession>
<feature type="transmembrane region" description="Helical" evidence="8">
    <location>
        <begin position="262"/>
        <end position="284"/>
    </location>
</feature>
<evidence type="ECO:0000256" key="2">
    <source>
        <dbReference type="ARBA" id="ARBA00022448"/>
    </source>
</evidence>
<feature type="transmembrane region" description="Helical" evidence="8">
    <location>
        <begin position="396"/>
        <end position="419"/>
    </location>
</feature>
<dbReference type="OrthoDB" id="6019972at2759"/>
<dbReference type="PROSITE" id="PS50850">
    <property type="entry name" value="MFS"/>
    <property type="match status" value="1"/>
</dbReference>
<proteinExistence type="predicted"/>
<protein>
    <recommendedName>
        <fullName evidence="9">Major facilitator superfamily (MFS) profile domain-containing protein</fullName>
    </recommendedName>
</protein>
<dbReference type="GO" id="GO:0016020">
    <property type="term" value="C:membrane"/>
    <property type="evidence" value="ECO:0007669"/>
    <property type="project" value="UniProtKB-SubCell"/>
</dbReference>
<dbReference type="Gene3D" id="1.20.1250.20">
    <property type="entry name" value="MFS general substrate transporter like domains"/>
    <property type="match status" value="2"/>
</dbReference>
<keyword evidence="6 8" id="KW-0472">Membrane</keyword>
<organism evidence="10 11">
    <name type="scientific">Clytia hemisphaerica</name>
    <dbReference type="NCBI Taxonomy" id="252671"/>
    <lineage>
        <taxon>Eukaryota</taxon>
        <taxon>Metazoa</taxon>
        <taxon>Cnidaria</taxon>
        <taxon>Hydrozoa</taxon>
        <taxon>Hydroidolina</taxon>
        <taxon>Leptothecata</taxon>
        <taxon>Obeliida</taxon>
        <taxon>Clytiidae</taxon>
        <taxon>Clytia</taxon>
    </lineage>
</organism>
<name>A0A7M5TTM8_9CNID</name>
<dbReference type="InterPro" id="IPR020846">
    <property type="entry name" value="MFS_dom"/>
</dbReference>
<evidence type="ECO:0000256" key="6">
    <source>
        <dbReference type="ARBA" id="ARBA00023136"/>
    </source>
</evidence>
<evidence type="ECO:0000256" key="8">
    <source>
        <dbReference type="SAM" id="Phobius"/>
    </source>
</evidence>
<feature type="transmembrane region" description="Helical" evidence="8">
    <location>
        <begin position="108"/>
        <end position="129"/>
    </location>
</feature>
<evidence type="ECO:0000259" key="9">
    <source>
        <dbReference type="PROSITE" id="PS50850"/>
    </source>
</evidence>
<feature type="transmembrane region" description="Helical" evidence="8">
    <location>
        <begin position="168"/>
        <end position="189"/>
    </location>
</feature>
<feature type="region of interest" description="Disordered" evidence="7">
    <location>
        <begin position="461"/>
        <end position="498"/>
    </location>
</feature>
<dbReference type="GO" id="GO:0006820">
    <property type="term" value="P:monoatomic anion transport"/>
    <property type="evidence" value="ECO:0007669"/>
    <property type="project" value="TreeGrafter"/>
</dbReference>
<keyword evidence="3 8" id="KW-0812">Transmembrane</keyword>
<evidence type="ECO:0000256" key="4">
    <source>
        <dbReference type="ARBA" id="ARBA00022847"/>
    </source>
</evidence>
<evidence type="ECO:0000256" key="3">
    <source>
        <dbReference type="ARBA" id="ARBA00022692"/>
    </source>
</evidence>
<dbReference type="PANTHER" id="PTHR11662:SF399">
    <property type="entry name" value="FI19708P1-RELATED"/>
    <property type="match status" value="1"/>
</dbReference>
<evidence type="ECO:0000256" key="5">
    <source>
        <dbReference type="ARBA" id="ARBA00022989"/>
    </source>
</evidence>
<dbReference type="InterPro" id="IPR050382">
    <property type="entry name" value="MFS_Na/Anion_cotransporter"/>
</dbReference>
<keyword evidence="5 8" id="KW-1133">Transmembrane helix</keyword>
<keyword evidence="4" id="KW-0769">Symport</keyword>
<dbReference type="PANTHER" id="PTHR11662">
    <property type="entry name" value="SOLUTE CARRIER FAMILY 17"/>
    <property type="match status" value="1"/>
</dbReference>
<dbReference type="Pfam" id="PF07690">
    <property type="entry name" value="MFS_1"/>
    <property type="match status" value="1"/>
</dbReference>
<dbReference type="EnsemblMetazoa" id="CLYHEMT001719.1">
    <property type="protein sequence ID" value="CLYHEMP001719.1"/>
    <property type="gene ID" value="CLYHEMG001719"/>
</dbReference>
<dbReference type="GeneID" id="136801613"/>
<evidence type="ECO:0000256" key="1">
    <source>
        <dbReference type="ARBA" id="ARBA00004141"/>
    </source>
</evidence>
<feature type="domain" description="Major facilitator superfamily (MFS) profile" evidence="9">
    <location>
        <begin position="14"/>
        <end position="455"/>
    </location>
</feature>
<dbReference type="FunFam" id="1.20.1250.20:FF:000423">
    <property type="entry name" value="Putative inorganic phosphate cotransporter-like Protein"/>
    <property type="match status" value="1"/>
</dbReference>
<evidence type="ECO:0000256" key="7">
    <source>
        <dbReference type="SAM" id="MobiDB-lite"/>
    </source>
</evidence>
<feature type="transmembrane region" description="Helical" evidence="8">
    <location>
        <begin position="304"/>
        <end position="325"/>
    </location>
</feature>
<dbReference type="FunFam" id="1.20.1250.20:FF:000003">
    <property type="entry name" value="Solute carrier family 17 member 3"/>
    <property type="match status" value="1"/>
</dbReference>
<feature type="transmembrane region" description="Helical" evidence="8">
    <location>
        <begin position="201"/>
        <end position="220"/>
    </location>
</feature>
<feature type="transmembrane region" description="Helical" evidence="8">
    <location>
        <begin position="12"/>
        <end position="40"/>
    </location>
</feature>
<comment type="subcellular location">
    <subcellularLocation>
        <location evidence="1">Membrane</location>
        <topology evidence="1">Multi-pass membrane protein</topology>
    </subcellularLocation>
</comment>
<feature type="transmembrane region" description="Helical" evidence="8">
    <location>
        <begin position="431"/>
        <end position="451"/>
    </location>
</feature>
<feature type="transmembrane region" description="Helical" evidence="8">
    <location>
        <begin position="135"/>
        <end position="156"/>
    </location>
</feature>
<dbReference type="InterPro" id="IPR011701">
    <property type="entry name" value="MFS"/>
</dbReference>
<dbReference type="Proteomes" id="UP000594262">
    <property type="component" value="Unplaced"/>
</dbReference>
<dbReference type="InterPro" id="IPR036259">
    <property type="entry name" value="MFS_trans_sf"/>
</dbReference>
<keyword evidence="2" id="KW-0813">Transport</keyword>
<feature type="compositionally biased region" description="Polar residues" evidence="7">
    <location>
        <begin position="470"/>
        <end position="482"/>
    </location>
</feature>
<dbReference type="GO" id="GO:0015293">
    <property type="term" value="F:symporter activity"/>
    <property type="evidence" value="ECO:0007669"/>
    <property type="project" value="UniProtKB-KW"/>
</dbReference>